<evidence type="ECO:0000256" key="1">
    <source>
        <dbReference type="ARBA" id="ARBA00022741"/>
    </source>
</evidence>
<keyword evidence="1" id="KW-0547">Nucleotide-binding</keyword>
<dbReference type="HOGENOM" id="CLU_000604_36_0_0"/>
<dbReference type="KEGG" id="cni:Calni_1476"/>
<dbReference type="PROSITE" id="PS50893">
    <property type="entry name" value="ABC_TRANSPORTER_2"/>
    <property type="match status" value="2"/>
</dbReference>
<sequence length="599" mass="69809">MSVISLFSVSKSYGERIIFKDLTFSIMKGKKVALFGYNGSGKTTLFKIIAGIEEKDSGQIVISNDTKIGYLEQILVDDATIFDFMLRSNKRILELEEKIESCFEPEKIHRYYEEFELIGGNSFRSEIRELLKAFDFYEDVWDKNINLLSGGELERLKLARLLVSDANLLLLDEPTNYLDILMIDWLENFLKKSDKTVIFITHDRRLLENVAEEILYLNNKKIDHFRMKFNSFIKIYKEDEERLKIRKNNLEEEKQKLWDFVDRYRAGIKSKQVNARLKLIEKIEEELHNLTFDDRNIDFYFKKGKDEDFEVITFDNLVLGYGNRVLNKPFSAKIYKGEKVAVVGRNGSGKSSLLKLVVGNKSGLISGAIGIGKRVEMGYFEQILKTDSDKTVLEELLDLDIGITLQDIYNLLPKFGFSYEDIEKKVSLLSGGELAKINLMKLYFLRPNLLILDEPTNHLDYETVEVLKNALLNYDGTIIMVSHDRYFMDGLIDRYIFFNDGIVTLEDKIPVIKEVENDTTIKRATSVKNKNRKVDKYKINRINADILELENLLNSLYLEREKSITDWKKLAEYNAKIEEMELELLKKYDELEKLTQEDI</sequence>
<dbReference type="InterPro" id="IPR003439">
    <property type="entry name" value="ABC_transporter-like_ATP-bd"/>
</dbReference>
<keyword evidence="2" id="KW-0067">ATP-binding</keyword>
<keyword evidence="3" id="KW-0175">Coiled coil</keyword>
<organism evidence="5 6">
    <name type="scientific">Calditerrivibrio nitroreducens (strain DSM 19672 / NBRC 101217 / Yu37-1)</name>
    <dbReference type="NCBI Taxonomy" id="768670"/>
    <lineage>
        <taxon>Bacteria</taxon>
        <taxon>Pseudomonadati</taxon>
        <taxon>Deferribacterota</taxon>
        <taxon>Deferribacteres</taxon>
        <taxon>Deferribacterales</taxon>
        <taxon>Calditerrivibrionaceae</taxon>
    </lineage>
</organism>
<dbReference type="Proteomes" id="UP000007039">
    <property type="component" value="Chromosome"/>
</dbReference>
<dbReference type="InterPro" id="IPR032781">
    <property type="entry name" value="ABC_tran_Xtn"/>
</dbReference>
<accession>E4TEM7</accession>
<dbReference type="SUPFAM" id="SSF52540">
    <property type="entry name" value="P-loop containing nucleoside triphosphate hydrolases"/>
    <property type="match status" value="2"/>
</dbReference>
<dbReference type="Pfam" id="PF00005">
    <property type="entry name" value="ABC_tran"/>
    <property type="match status" value="2"/>
</dbReference>
<feature type="domain" description="ABC transporter" evidence="4">
    <location>
        <begin position="4"/>
        <end position="244"/>
    </location>
</feature>
<evidence type="ECO:0000313" key="6">
    <source>
        <dbReference type="Proteomes" id="UP000007039"/>
    </source>
</evidence>
<protein>
    <submittedName>
        <fullName evidence="5">ABC transporter related protein</fullName>
    </submittedName>
</protein>
<name>E4TEM7_CALNY</name>
<dbReference type="PANTHER" id="PTHR42855">
    <property type="entry name" value="ABC TRANSPORTER ATP-BINDING SUBUNIT"/>
    <property type="match status" value="1"/>
</dbReference>
<evidence type="ECO:0000259" key="4">
    <source>
        <dbReference type="PROSITE" id="PS50893"/>
    </source>
</evidence>
<dbReference type="OrthoDB" id="1521973at2"/>
<evidence type="ECO:0000256" key="3">
    <source>
        <dbReference type="SAM" id="Coils"/>
    </source>
</evidence>
<dbReference type="CDD" id="cd03221">
    <property type="entry name" value="ABCF_EF-3"/>
    <property type="match status" value="2"/>
</dbReference>
<dbReference type="FunFam" id="3.40.50.300:FF:000011">
    <property type="entry name" value="Putative ABC transporter ATP-binding component"/>
    <property type="match status" value="1"/>
</dbReference>
<dbReference type="EMBL" id="CP002347">
    <property type="protein sequence ID" value="ADR19384.1"/>
    <property type="molecule type" value="Genomic_DNA"/>
</dbReference>
<dbReference type="InterPro" id="IPR027417">
    <property type="entry name" value="P-loop_NTPase"/>
</dbReference>
<dbReference type="AlphaFoldDB" id="E4TEM7"/>
<dbReference type="SMART" id="SM00382">
    <property type="entry name" value="AAA"/>
    <property type="match status" value="2"/>
</dbReference>
<dbReference type="InterPro" id="IPR051309">
    <property type="entry name" value="ABCF_ATPase"/>
</dbReference>
<reference evidence="5 6" key="2">
    <citation type="journal article" date="2011" name="Stand. Genomic Sci.">
        <title>Complete genome sequence of Calditerrivibrio nitroreducens type strain (Yu37-1).</title>
        <authorList>
            <person name="Pitluck S."/>
            <person name="Sikorski J."/>
            <person name="Zeytun A."/>
            <person name="Lapidus A."/>
            <person name="Nolan M."/>
            <person name="Lucas S."/>
            <person name="Hammon N."/>
            <person name="Deshpande S."/>
            <person name="Cheng J.F."/>
            <person name="Tapia R."/>
            <person name="Han C."/>
            <person name="Goodwin L."/>
            <person name="Liolios K."/>
            <person name="Pagani I."/>
            <person name="Ivanova N."/>
            <person name="Mavromatis K."/>
            <person name="Pati A."/>
            <person name="Chen A."/>
            <person name="Palaniappan K."/>
            <person name="Hauser L."/>
            <person name="Chang Y.J."/>
            <person name="Jeffries C.D."/>
            <person name="Detter J.C."/>
            <person name="Brambilla E."/>
            <person name="Djao O.D."/>
            <person name="Rohde M."/>
            <person name="Spring S."/>
            <person name="Goker M."/>
            <person name="Woyke T."/>
            <person name="Bristow J."/>
            <person name="Eisen J.A."/>
            <person name="Markowitz V."/>
            <person name="Hugenholtz P."/>
            <person name="Kyrpides N.C."/>
            <person name="Klenk H.P."/>
            <person name="Land M."/>
        </authorList>
    </citation>
    <scope>NUCLEOTIDE SEQUENCE [LARGE SCALE GENOMIC DNA]</scope>
    <source>
        <strain evidence="6">DSM 19672 / NBRC 101217 / Yu37-1</strain>
    </source>
</reference>
<feature type="coiled-coil region" evidence="3">
    <location>
        <begin position="539"/>
        <end position="597"/>
    </location>
</feature>
<dbReference type="InterPro" id="IPR003593">
    <property type="entry name" value="AAA+_ATPase"/>
</dbReference>
<dbReference type="PANTHER" id="PTHR42855:SF2">
    <property type="entry name" value="DRUG RESISTANCE ABC TRANSPORTER,ATP-BINDING PROTEIN"/>
    <property type="match status" value="1"/>
</dbReference>
<dbReference type="RefSeq" id="WP_013451595.1">
    <property type="nucleotide sequence ID" value="NC_014758.1"/>
</dbReference>
<dbReference type="GO" id="GO:0005524">
    <property type="term" value="F:ATP binding"/>
    <property type="evidence" value="ECO:0007669"/>
    <property type="project" value="UniProtKB-KW"/>
</dbReference>
<reference key="1">
    <citation type="submission" date="2010-11" db="EMBL/GenBank/DDBJ databases">
        <title>The complete genome of chromosome of Calditerrivibrio nitroreducens DSM 19672.</title>
        <authorList>
            <consortium name="US DOE Joint Genome Institute (JGI-PGF)"/>
            <person name="Lucas S."/>
            <person name="Copeland A."/>
            <person name="Lapidus A."/>
            <person name="Bruce D."/>
            <person name="Goodwin L."/>
            <person name="Pitluck S."/>
            <person name="Kyrpides N."/>
            <person name="Mavromatis K."/>
            <person name="Ivanova N."/>
            <person name="Mikhailova N."/>
            <person name="Zeytun A."/>
            <person name="Brettin T."/>
            <person name="Detter J.C."/>
            <person name="Tapia R."/>
            <person name="Han C."/>
            <person name="Land M."/>
            <person name="Hauser L."/>
            <person name="Markowitz V."/>
            <person name="Cheng J.-F."/>
            <person name="Hugenholtz P."/>
            <person name="Woyke T."/>
            <person name="Wu D."/>
            <person name="Spring S."/>
            <person name="Schroeder M."/>
            <person name="Brambilla E."/>
            <person name="Klenk H.-P."/>
            <person name="Eisen J.A."/>
        </authorList>
    </citation>
    <scope>NUCLEOTIDE SEQUENCE [LARGE SCALE GENOMIC DNA]</scope>
    <source>
        <strain>DSM 19672</strain>
    </source>
</reference>
<dbReference type="eggNOG" id="COG0488">
    <property type="taxonomic scope" value="Bacteria"/>
</dbReference>
<evidence type="ECO:0000256" key="2">
    <source>
        <dbReference type="ARBA" id="ARBA00022840"/>
    </source>
</evidence>
<feature type="domain" description="ABC transporter" evidence="4">
    <location>
        <begin position="312"/>
        <end position="525"/>
    </location>
</feature>
<dbReference type="Pfam" id="PF12848">
    <property type="entry name" value="ABC_tran_Xtn"/>
    <property type="match status" value="1"/>
</dbReference>
<keyword evidence="6" id="KW-1185">Reference proteome</keyword>
<proteinExistence type="predicted"/>
<gene>
    <name evidence="5" type="ordered locus">Calni_1476</name>
</gene>
<dbReference type="STRING" id="768670.Calni_1476"/>
<dbReference type="Gene3D" id="3.40.50.300">
    <property type="entry name" value="P-loop containing nucleotide triphosphate hydrolases"/>
    <property type="match status" value="2"/>
</dbReference>
<dbReference type="GO" id="GO:0016887">
    <property type="term" value="F:ATP hydrolysis activity"/>
    <property type="evidence" value="ECO:0007669"/>
    <property type="project" value="InterPro"/>
</dbReference>
<evidence type="ECO:0000313" key="5">
    <source>
        <dbReference type="EMBL" id="ADR19384.1"/>
    </source>
</evidence>